<dbReference type="RefSeq" id="WP_062182083.1">
    <property type="nucleotide sequence ID" value="NZ_BBXL01000015.1"/>
</dbReference>
<evidence type="ECO:0000313" key="2">
    <source>
        <dbReference type="Proteomes" id="UP000184480"/>
    </source>
</evidence>
<organism evidence="1 2">
    <name type="scientific">Dysgonomonas macrotermitis</name>
    <dbReference type="NCBI Taxonomy" id="1346286"/>
    <lineage>
        <taxon>Bacteria</taxon>
        <taxon>Pseudomonadati</taxon>
        <taxon>Bacteroidota</taxon>
        <taxon>Bacteroidia</taxon>
        <taxon>Bacteroidales</taxon>
        <taxon>Dysgonomonadaceae</taxon>
        <taxon>Dysgonomonas</taxon>
    </lineage>
</organism>
<dbReference type="GO" id="GO:0005886">
    <property type="term" value="C:plasma membrane"/>
    <property type="evidence" value="ECO:0007669"/>
    <property type="project" value="TreeGrafter"/>
</dbReference>
<dbReference type="OrthoDB" id="9782395at2"/>
<proteinExistence type="predicted"/>
<dbReference type="InterPro" id="IPR051599">
    <property type="entry name" value="Cell_Envelope_Assoc"/>
</dbReference>
<dbReference type="STRING" id="1346286.SAMN05444362_104230"/>
<dbReference type="Proteomes" id="UP000184480">
    <property type="component" value="Unassembled WGS sequence"/>
</dbReference>
<dbReference type="InterPro" id="IPR014729">
    <property type="entry name" value="Rossmann-like_a/b/a_fold"/>
</dbReference>
<gene>
    <name evidence="1" type="ORF">SAMN05444362_104230</name>
</gene>
<dbReference type="EMBL" id="FQUC01000004">
    <property type="protein sequence ID" value="SHF23081.1"/>
    <property type="molecule type" value="Genomic_DNA"/>
</dbReference>
<dbReference type="Gene3D" id="1.10.3620.10">
    <property type="entry name" value="YdcF like domain"/>
    <property type="match status" value="1"/>
</dbReference>
<dbReference type="AlphaFoldDB" id="A0A1M4ZYM9"/>
<reference evidence="2" key="1">
    <citation type="submission" date="2016-11" db="EMBL/GenBank/DDBJ databases">
        <authorList>
            <person name="Varghese N."/>
            <person name="Submissions S."/>
        </authorList>
    </citation>
    <scope>NUCLEOTIDE SEQUENCE [LARGE SCALE GENOMIC DNA]</scope>
    <source>
        <strain evidence="2">DSM 27370</strain>
    </source>
</reference>
<keyword evidence="2" id="KW-1185">Reference proteome</keyword>
<evidence type="ECO:0008006" key="3">
    <source>
        <dbReference type="Google" id="ProtNLM"/>
    </source>
</evidence>
<accession>A0A1M4ZYM9</accession>
<evidence type="ECO:0000313" key="1">
    <source>
        <dbReference type="EMBL" id="SHF23081.1"/>
    </source>
</evidence>
<dbReference type="PANTHER" id="PTHR30336:SF20">
    <property type="entry name" value="DUF218 DOMAIN-CONTAINING PROTEIN"/>
    <property type="match status" value="1"/>
</dbReference>
<dbReference type="PANTHER" id="PTHR30336">
    <property type="entry name" value="INNER MEMBRANE PROTEIN, PROBABLE PERMEASE"/>
    <property type="match status" value="1"/>
</dbReference>
<protein>
    <recommendedName>
        <fullName evidence="3">DUF218 domain-containing protein</fullName>
    </recommendedName>
</protein>
<name>A0A1M4ZYM9_9BACT</name>
<sequence>MNHLEAIACKIKIISEFLAKRDIPALNKGELQKKYGIDQADLLILFGASIIYGCELAAQAFSEGIASKMMIVGGEGHTTDTLRYIIHKRCPEFETKGKAESDIIAYYIGKKYGIKGCLIERESTNCGNNVSNALKVVEESGLKLQSVIIMQDSSMQLRMDAGFRKIWDHKNIELINFASYRVKLVVKQDELCFEDNNIEGLWDVERFINLQMGEIPRLADTGEGYGPNGKNYIAHVDIPVEVQGAFDYLQKHYSASIREANEKYK</sequence>
<dbReference type="Gene3D" id="3.40.50.620">
    <property type="entry name" value="HUPs"/>
    <property type="match status" value="1"/>
</dbReference>